<dbReference type="Pfam" id="PF03104">
    <property type="entry name" value="DNA_pol_B_exo1"/>
    <property type="match status" value="1"/>
</dbReference>
<evidence type="ECO:0000256" key="6">
    <source>
        <dbReference type="ARBA" id="ARBA00022723"/>
    </source>
</evidence>
<dbReference type="SUPFAM" id="SSF53098">
    <property type="entry name" value="Ribonuclease H-like"/>
    <property type="match status" value="1"/>
</dbReference>
<evidence type="ECO:0000259" key="16">
    <source>
        <dbReference type="Pfam" id="PF08996"/>
    </source>
</evidence>
<evidence type="ECO:0000259" key="15">
    <source>
        <dbReference type="Pfam" id="PF03104"/>
    </source>
</evidence>
<evidence type="ECO:0000256" key="5">
    <source>
        <dbReference type="ARBA" id="ARBA00022705"/>
    </source>
</evidence>
<organism evidence="18 19">
    <name type="scientific">Coccomyxa viridis</name>
    <dbReference type="NCBI Taxonomy" id="1274662"/>
    <lineage>
        <taxon>Eukaryota</taxon>
        <taxon>Viridiplantae</taxon>
        <taxon>Chlorophyta</taxon>
        <taxon>core chlorophytes</taxon>
        <taxon>Trebouxiophyceae</taxon>
        <taxon>Trebouxiophyceae incertae sedis</taxon>
        <taxon>Coccomyxaceae</taxon>
        <taxon>Coccomyxa</taxon>
    </lineage>
</organism>
<evidence type="ECO:0000256" key="2">
    <source>
        <dbReference type="ARBA" id="ARBA00005755"/>
    </source>
</evidence>
<reference evidence="18 19" key="1">
    <citation type="submission" date="2024-06" db="EMBL/GenBank/DDBJ databases">
        <authorList>
            <person name="Kraege A."/>
            <person name="Thomma B."/>
        </authorList>
    </citation>
    <scope>NUCLEOTIDE SEQUENCE [LARGE SCALE GENOMIC DNA]</scope>
</reference>
<keyword evidence="7" id="KW-0863">Zinc-finger</keyword>
<dbReference type="SUPFAM" id="SSF56672">
    <property type="entry name" value="DNA/RNA polymerases"/>
    <property type="match status" value="1"/>
</dbReference>
<dbReference type="InterPro" id="IPR024647">
    <property type="entry name" value="DNA_pol_a_cat_su_N"/>
</dbReference>
<keyword evidence="19" id="KW-1185">Reference proteome</keyword>
<dbReference type="Gene3D" id="1.10.132.60">
    <property type="entry name" value="DNA polymerase family B, C-terminal domain"/>
    <property type="match status" value="1"/>
</dbReference>
<dbReference type="Gene3D" id="3.30.420.10">
    <property type="entry name" value="Ribonuclease H-like superfamily/Ribonuclease H"/>
    <property type="match status" value="1"/>
</dbReference>
<keyword evidence="5 12" id="KW-0235">DNA replication</keyword>
<evidence type="ECO:0000313" key="18">
    <source>
        <dbReference type="EMBL" id="CAL5227102.1"/>
    </source>
</evidence>
<dbReference type="InterPro" id="IPR006172">
    <property type="entry name" value="DNA-dir_DNA_pol_B"/>
</dbReference>
<feature type="compositionally biased region" description="Acidic residues" evidence="13">
    <location>
        <begin position="268"/>
        <end position="280"/>
    </location>
</feature>
<evidence type="ECO:0000256" key="11">
    <source>
        <dbReference type="ARBA" id="ARBA00023242"/>
    </source>
</evidence>
<evidence type="ECO:0000256" key="1">
    <source>
        <dbReference type="ARBA" id="ARBA00004123"/>
    </source>
</evidence>
<dbReference type="InterPro" id="IPR017964">
    <property type="entry name" value="DNA-dir_DNA_pol_B_CS"/>
</dbReference>
<dbReference type="Gene3D" id="3.30.70.2820">
    <property type="match status" value="1"/>
</dbReference>
<dbReference type="InterPro" id="IPR006133">
    <property type="entry name" value="DNA-dir_DNA_pol_B_exonuc"/>
</dbReference>
<dbReference type="EMBL" id="CAXHTA020000017">
    <property type="protein sequence ID" value="CAL5227102.1"/>
    <property type="molecule type" value="Genomic_DNA"/>
</dbReference>
<name>A0ABP1G6Z0_9CHLO</name>
<keyword evidence="9 12" id="KW-0239">DNA-directed DNA polymerase</keyword>
<dbReference type="InterPro" id="IPR006134">
    <property type="entry name" value="DNA-dir_DNA_pol_B_multi_dom"/>
</dbReference>
<dbReference type="InterPro" id="IPR042087">
    <property type="entry name" value="DNA_pol_B_thumb"/>
</dbReference>
<feature type="region of interest" description="Disordered" evidence="13">
    <location>
        <begin position="71"/>
        <end position="131"/>
    </location>
</feature>
<feature type="compositionally biased region" description="Basic and acidic residues" evidence="13">
    <location>
        <begin position="944"/>
        <end position="956"/>
    </location>
</feature>
<feature type="compositionally biased region" description="Basic residues" evidence="13">
    <location>
        <begin position="119"/>
        <end position="131"/>
    </location>
</feature>
<comment type="catalytic activity">
    <reaction evidence="12">
        <text>DNA(n) + a 2'-deoxyribonucleoside 5'-triphosphate = DNA(n+1) + diphosphate</text>
        <dbReference type="Rhea" id="RHEA:22508"/>
        <dbReference type="Rhea" id="RHEA-COMP:17339"/>
        <dbReference type="Rhea" id="RHEA-COMP:17340"/>
        <dbReference type="ChEBI" id="CHEBI:33019"/>
        <dbReference type="ChEBI" id="CHEBI:61560"/>
        <dbReference type="ChEBI" id="CHEBI:173112"/>
        <dbReference type="EC" id="2.7.7.7"/>
    </reaction>
</comment>
<keyword evidence="6" id="KW-0479">Metal-binding</keyword>
<keyword evidence="11" id="KW-0539">Nucleus</keyword>
<dbReference type="PANTHER" id="PTHR45861:SF1">
    <property type="entry name" value="DNA POLYMERASE ALPHA CATALYTIC SUBUNIT"/>
    <property type="match status" value="1"/>
</dbReference>
<evidence type="ECO:0000256" key="12">
    <source>
        <dbReference type="RuleBase" id="RU000442"/>
    </source>
</evidence>
<dbReference type="InterPro" id="IPR012337">
    <property type="entry name" value="RNaseH-like_sf"/>
</dbReference>
<feature type="domain" description="DNA-directed DNA polymerase family B exonuclease" evidence="15">
    <location>
        <begin position="577"/>
        <end position="823"/>
    </location>
</feature>
<feature type="compositionally biased region" description="Acidic residues" evidence="13">
    <location>
        <begin position="93"/>
        <end position="102"/>
    </location>
</feature>
<dbReference type="InterPro" id="IPR038256">
    <property type="entry name" value="Pol_alpha_znc_sf"/>
</dbReference>
<dbReference type="PANTHER" id="PTHR45861">
    <property type="entry name" value="DNA POLYMERASE ALPHA CATALYTIC SUBUNIT"/>
    <property type="match status" value="1"/>
</dbReference>
<dbReference type="Proteomes" id="UP001497392">
    <property type="component" value="Unassembled WGS sequence"/>
</dbReference>
<feature type="region of interest" description="Disordered" evidence="13">
    <location>
        <begin position="391"/>
        <end position="415"/>
    </location>
</feature>
<evidence type="ECO:0000256" key="4">
    <source>
        <dbReference type="ARBA" id="ARBA00022695"/>
    </source>
</evidence>
<feature type="region of interest" description="Disordered" evidence="13">
    <location>
        <begin position="161"/>
        <end position="363"/>
    </location>
</feature>
<dbReference type="SMART" id="SM00486">
    <property type="entry name" value="POLBc"/>
    <property type="match status" value="1"/>
</dbReference>
<dbReference type="Gene3D" id="2.40.50.730">
    <property type="match status" value="1"/>
</dbReference>
<keyword evidence="4 12" id="KW-0548">Nucleotidyltransferase</keyword>
<dbReference type="EC" id="2.7.7.7" evidence="12"/>
<dbReference type="InterPro" id="IPR043502">
    <property type="entry name" value="DNA/RNA_pol_sf"/>
</dbReference>
<comment type="similarity">
    <text evidence="2 12">Belongs to the DNA polymerase type-B family.</text>
</comment>
<dbReference type="Pfam" id="PF12254">
    <property type="entry name" value="DNA_pol_alpha_N"/>
    <property type="match status" value="1"/>
</dbReference>
<accession>A0ABP1G6Z0</accession>
<proteinExistence type="inferred from homology"/>
<evidence type="ECO:0000256" key="10">
    <source>
        <dbReference type="ARBA" id="ARBA00023125"/>
    </source>
</evidence>
<dbReference type="Gene3D" id="1.10.287.690">
    <property type="entry name" value="Helix hairpin bin"/>
    <property type="match status" value="1"/>
</dbReference>
<evidence type="ECO:0000256" key="3">
    <source>
        <dbReference type="ARBA" id="ARBA00022679"/>
    </source>
</evidence>
<dbReference type="NCBIfam" id="TIGR00592">
    <property type="entry name" value="pol2"/>
    <property type="match status" value="1"/>
</dbReference>
<feature type="domain" description="Zinc finger DNA-directed DNA polymerase family B alpha" evidence="16">
    <location>
        <begin position="1395"/>
        <end position="1585"/>
    </location>
</feature>
<comment type="subcellular location">
    <subcellularLocation>
        <location evidence="1">Nucleus</location>
    </subcellularLocation>
</comment>
<feature type="compositionally biased region" description="Low complexity" evidence="13">
    <location>
        <begin position="173"/>
        <end position="221"/>
    </location>
</feature>
<gene>
    <name evidence="18" type="primary">g10008</name>
    <name evidence="18" type="ORF">VP750_LOCUS9008</name>
</gene>
<sequence length="1593" mass="173783">MADTGRSRRAGNEGQSKTEAYAALLKQRRAGGRVGLTEEWKDEEAVYDVLEEEKYAEVVAKRRVEGADFVEDDDGMGYVDVGEEEHWGAERSDADEDEDVAAEPDAKRQKTSKQDKGDKKKAHKVSKAAKQRIQKMFTVAAAKPVGIKNDAETNKASDDLLESILAGDDDPPLRASRPAAPSVAVAPASRRPAASSRFGAPARPAARPLAASGRPARPLPSQRATAAQRLSRVAQNVTSYETSIHGGDSPATDFDSPQDMDLYPEQPFIDDADMPVDDPPDPSPVKESGSAAQQASGGHRECSREALPGSSVAAAGGASKASEDNVMPTPVASKAVQQLKREEEEGTPSASAARDPQTPWRTPAPAFAELATPQTAGATAGWQELCDEDTVKAEGEDPTETQQEEEAKPWVDDGSLPLEDDKLPFFLLDAHEEPATPGTLYLFGKVPVQGQHQSCCAVVEYCQRCMFFIPQPGVFTGAELATLEADAASDPSQKIALIRHLHELAAELKAEVREVLKQHGVDNFVLKPVRRSYAFELAEIPRGEQWVLKVRYPASKPSLPLGLAGEHFAAILGSQQSTLESVLLKRRLMGPSWLTLACPTRVDAAAQVSWCKLEVKLSSPKMVTAGCANRQHPPPLVVAALNLKTTLGAQADTNEVMAASVVYLSNVDVDRPLSKAAWNNSQALRHFSVLRKLDGVPFPAGFEGMVQAANRNEMGKRNGGSMLSAQSTERALLTNLLARLRTLDADVYVGHNISAFDLDVLLHRLQHHKVPQWSRIGRLKRSTFPNLAGGGHTFGGGAGAGMMSAIAGRLLCDTYLGARELLREVDYTMTTLARIHLGQARSDLAASDVPGKYENARKLMELVQHTESDAWLALSLATHLNLLPLSRQLSCITGYLWSRTLQGQRAQRIEMLLLHEFHARKFLLPDKLTGRERERQNRRQHAAVHGEDAENVEEVKAGGRKGKAQYAGGLVLEPKKGLYTSIVLLLDFNSLYPSIIQEYNICFTTVQRPKDGSIPPLPEPAEDLAVLPKVIRSLVQRRREVKKLLGNERDATRRQQLDIRQQALKLTANSMYGCLGFSASRFFARPLAELVTAQGRDILQSTVDLVHGTIGAEVIYGDTDSIMIRTDSNREEEARALAQRVKKEVNQRYKLLEIEQDGMFKCMLLLKKKKYAAIKLERDAQGNLIEVKEAKGLDMVRRDWCGLAKDCGNFALDQILSGQPCEEVVDAIHAKLQEVRAKLAAGAMTLDKFVITKQLTKRPEDYPDAKNQPHVQVALRRKAANKRDGTMQGETVPYIICVELDDQGQQKESTGGLADRAYHRDELAANSNLRVDVEYYLANQVHPVVLRLCVPIEGTDAARLADCLGLDPAKYHAAAAAGASVRDAQEEALLASASALDDDARYKDCRPLALTHPGSGQSFNFLGAKEVGNGRVEAADAFSPLTSIGTGVGLSAAQLANQARLRCREAIMKYYDGTLVSDDELHPLTTRNICLRTQGGADPGTLPPNLASSGHMAPAMSEAALYTQLTHHYRLLDPALALSRSKDDAEKLEAQKQLAPIRAILEAGTQAVEQLRKQSAYRYVNLRDICNVTMKSG</sequence>
<comment type="caution">
    <text evidence="18">The sequence shown here is derived from an EMBL/GenBank/DDBJ whole genome shotgun (WGS) entry which is preliminary data.</text>
</comment>
<dbReference type="CDD" id="cd05776">
    <property type="entry name" value="DNA_polB_alpha_exo"/>
    <property type="match status" value="1"/>
</dbReference>
<evidence type="ECO:0000256" key="13">
    <source>
        <dbReference type="SAM" id="MobiDB-lite"/>
    </source>
</evidence>
<dbReference type="InterPro" id="IPR045846">
    <property type="entry name" value="POLBc_alpha"/>
</dbReference>
<dbReference type="Gene3D" id="3.90.1600.10">
    <property type="entry name" value="Palm domain of DNA polymerase"/>
    <property type="match status" value="1"/>
</dbReference>
<dbReference type="Gene3D" id="1.10.3200.20">
    <property type="entry name" value="DNA Polymerase alpha, zinc finger"/>
    <property type="match status" value="1"/>
</dbReference>
<dbReference type="InterPro" id="IPR036397">
    <property type="entry name" value="RNaseH_sf"/>
</dbReference>
<feature type="compositionally biased region" description="Basic and acidic residues" evidence="13">
    <location>
        <begin position="104"/>
        <end position="118"/>
    </location>
</feature>
<evidence type="ECO:0000259" key="17">
    <source>
        <dbReference type="Pfam" id="PF12254"/>
    </source>
</evidence>
<feature type="domain" description="DNA polymerase alpha catalytic subunit N-terminal" evidence="17">
    <location>
        <begin position="25"/>
        <end position="86"/>
    </location>
</feature>
<dbReference type="PRINTS" id="PR00106">
    <property type="entry name" value="DNAPOLB"/>
</dbReference>
<dbReference type="PROSITE" id="PS00116">
    <property type="entry name" value="DNA_POLYMERASE_B"/>
    <property type="match status" value="1"/>
</dbReference>
<keyword evidence="10 12" id="KW-0238">DNA-binding</keyword>
<dbReference type="InterPro" id="IPR015088">
    <property type="entry name" value="Znf_DNA-dir_DNA_pol_B_alpha"/>
</dbReference>
<evidence type="ECO:0000259" key="14">
    <source>
        <dbReference type="Pfam" id="PF00136"/>
    </source>
</evidence>
<feature type="domain" description="DNA-directed DNA polymerase family B multifunctional" evidence="14">
    <location>
        <begin position="897"/>
        <end position="1352"/>
    </location>
</feature>
<evidence type="ECO:0000256" key="9">
    <source>
        <dbReference type="ARBA" id="ARBA00022932"/>
    </source>
</evidence>
<dbReference type="CDD" id="cd05532">
    <property type="entry name" value="POLBc_alpha"/>
    <property type="match status" value="1"/>
</dbReference>
<feature type="compositionally biased region" description="Low complexity" evidence="13">
    <location>
        <begin position="309"/>
        <end position="320"/>
    </location>
</feature>
<evidence type="ECO:0000313" key="19">
    <source>
        <dbReference type="Proteomes" id="UP001497392"/>
    </source>
</evidence>
<dbReference type="Pfam" id="PF08996">
    <property type="entry name" value="zf-DNA_Pol"/>
    <property type="match status" value="1"/>
</dbReference>
<evidence type="ECO:0000256" key="7">
    <source>
        <dbReference type="ARBA" id="ARBA00022771"/>
    </source>
</evidence>
<keyword evidence="8" id="KW-0862">Zinc</keyword>
<dbReference type="Pfam" id="PF00136">
    <property type="entry name" value="DNA_pol_B"/>
    <property type="match status" value="1"/>
</dbReference>
<feature type="region of interest" description="Disordered" evidence="13">
    <location>
        <begin position="932"/>
        <end position="956"/>
    </location>
</feature>
<dbReference type="InterPro" id="IPR023211">
    <property type="entry name" value="DNA_pol_palm_dom_sf"/>
</dbReference>
<protein>
    <recommendedName>
        <fullName evidence="12">DNA polymerase</fullName>
        <ecNumber evidence="12">2.7.7.7</ecNumber>
    </recommendedName>
</protein>
<feature type="compositionally biased region" description="Polar residues" evidence="13">
    <location>
        <begin position="233"/>
        <end position="242"/>
    </location>
</feature>
<evidence type="ECO:0000256" key="8">
    <source>
        <dbReference type="ARBA" id="ARBA00022833"/>
    </source>
</evidence>
<keyword evidence="3 12" id="KW-0808">Transferase</keyword>